<evidence type="ECO:0000313" key="6">
    <source>
        <dbReference type="Proteomes" id="UP000238081"/>
    </source>
</evidence>
<protein>
    <recommendedName>
        <fullName evidence="2">UPF0102 protein AWN73_03810</fullName>
    </recommendedName>
</protein>
<dbReference type="InterPro" id="IPR003509">
    <property type="entry name" value="UPF0102_YraN-like"/>
</dbReference>
<reference evidence="5 6" key="1">
    <citation type="submission" date="2016-01" db="EMBL/GenBank/DDBJ databases">
        <title>Characterization of the Clostridium difficile lineages that are prevalent in Hong Kong and China.</title>
        <authorList>
            <person name="Kwok J.S.-L."/>
            <person name="Lam W.-Y."/>
            <person name="Ip M."/>
            <person name="Chan T.-F."/>
            <person name="Hawkey P.M."/>
            <person name="Tsui S.K.-W."/>
        </authorList>
    </citation>
    <scope>NUCLEOTIDE SEQUENCE [LARGE SCALE GENOMIC DNA]</scope>
    <source>
        <strain evidence="5 6">300064</strain>
    </source>
</reference>
<dbReference type="Proteomes" id="UP000474042">
    <property type="component" value="Unassembled WGS sequence"/>
</dbReference>
<dbReference type="CDD" id="cd20736">
    <property type="entry name" value="PoNe_Nuclease"/>
    <property type="match status" value="1"/>
</dbReference>
<comment type="caution">
    <text evidence="5">The sequence shown here is derived from an EMBL/GenBank/DDBJ whole genome shotgun (WGS) entry which is preliminary data.</text>
</comment>
<reference evidence="4 8" key="3">
    <citation type="submission" date="2020-01" db="EMBL/GenBank/DDBJ databases">
        <title>Genome sequence of a 1,3-propanediol producer, Clostridium butyricum S3.</title>
        <authorList>
            <person name="Zhou J."/>
        </authorList>
    </citation>
    <scope>NUCLEOTIDE SEQUENCE [LARGE SCALE GENOMIC DNA]</scope>
    <source>
        <strain evidence="4 8">S3</strain>
    </source>
</reference>
<dbReference type="Proteomes" id="UP000321089">
    <property type="component" value="Unassembled WGS sequence"/>
</dbReference>
<accession>A0A2S7F959</accession>
<dbReference type="Gene3D" id="3.40.1350.10">
    <property type="match status" value="1"/>
</dbReference>
<dbReference type="PANTHER" id="PTHR34039">
    <property type="entry name" value="UPF0102 PROTEIN YRAN"/>
    <property type="match status" value="1"/>
</dbReference>
<dbReference type="AlphaFoldDB" id="A0A2S7F959"/>
<organism evidence="5 6">
    <name type="scientific">Clostridium butyricum</name>
    <dbReference type="NCBI Taxonomy" id="1492"/>
    <lineage>
        <taxon>Bacteria</taxon>
        <taxon>Bacillati</taxon>
        <taxon>Bacillota</taxon>
        <taxon>Clostridia</taxon>
        <taxon>Eubacteriales</taxon>
        <taxon>Clostridiaceae</taxon>
        <taxon>Clostridium</taxon>
    </lineage>
</organism>
<dbReference type="Pfam" id="PF02021">
    <property type="entry name" value="UPF0102"/>
    <property type="match status" value="1"/>
</dbReference>
<dbReference type="RefSeq" id="WP_024038953.1">
    <property type="nucleotide sequence ID" value="NZ_BKBC01000001.1"/>
</dbReference>
<dbReference type="InterPro" id="IPR011856">
    <property type="entry name" value="tRNA_endonuc-like_dom_sf"/>
</dbReference>
<dbReference type="EMBL" id="LRDH01000118">
    <property type="protein sequence ID" value="PPV13671.1"/>
    <property type="molecule type" value="Genomic_DNA"/>
</dbReference>
<name>A0A2S7F959_CLOBU</name>
<evidence type="ECO:0000313" key="3">
    <source>
        <dbReference type="EMBL" id="GEQ19568.1"/>
    </source>
</evidence>
<dbReference type="EMBL" id="WOFV02000003">
    <property type="protein sequence ID" value="NAS16682.1"/>
    <property type="molecule type" value="Genomic_DNA"/>
</dbReference>
<comment type="similarity">
    <text evidence="1 2">Belongs to the UPF0102 family.</text>
</comment>
<evidence type="ECO:0000256" key="2">
    <source>
        <dbReference type="HAMAP-Rule" id="MF_00048"/>
    </source>
</evidence>
<evidence type="ECO:0000313" key="8">
    <source>
        <dbReference type="Proteomes" id="UP000474042"/>
    </source>
</evidence>
<evidence type="ECO:0000256" key="1">
    <source>
        <dbReference type="ARBA" id="ARBA00006738"/>
    </source>
</evidence>
<dbReference type="SUPFAM" id="SSF52980">
    <property type="entry name" value="Restriction endonuclease-like"/>
    <property type="match status" value="1"/>
</dbReference>
<dbReference type="GO" id="GO:0003676">
    <property type="term" value="F:nucleic acid binding"/>
    <property type="evidence" value="ECO:0007669"/>
    <property type="project" value="InterPro"/>
</dbReference>
<evidence type="ECO:0000313" key="5">
    <source>
        <dbReference type="EMBL" id="PPV13671.1"/>
    </source>
</evidence>
<gene>
    <name evidence="5" type="ORF">AWN73_03810</name>
    <name evidence="3" type="ORF">CBU02nite_00740</name>
    <name evidence="4" type="ORF">GND98_002015</name>
</gene>
<proteinExistence type="inferred from homology"/>
<sequence>MKNFNKFIGDYGEKLASNYLIANNYKILESNFRNFLGEIDIISTKHNILVITEVKSRYNINYGYPQEAVTYSKQKSIAKITSSYINLRKLNYLNVRFDVIEVFFNTDNSLYKINHIKDAFRL</sequence>
<dbReference type="InterPro" id="IPR011335">
    <property type="entry name" value="Restrct_endonuc-II-like"/>
</dbReference>
<evidence type="ECO:0000313" key="7">
    <source>
        <dbReference type="Proteomes" id="UP000321089"/>
    </source>
</evidence>
<dbReference type="Proteomes" id="UP000238081">
    <property type="component" value="Unassembled WGS sequence"/>
</dbReference>
<dbReference type="EMBL" id="BKBC01000001">
    <property type="protein sequence ID" value="GEQ19568.1"/>
    <property type="molecule type" value="Genomic_DNA"/>
</dbReference>
<dbReference type="HAMAP" id="MF_00048">
    <property type="entry name" value="UPF0102"/>
    <property type="match status" value="1"/>
</dbReference>
<dbReference type="PANTHER" id="PTHR34039:SF1">
    <property type="entry name" value="UPF0102 PROTEIN YRAN"/>
    <property type="match status" value="1"/>
</dbReference>
<evidence type="ECO:0000313" key="4">
    <source>
        <dbReference type="EMBL" id="NAS16682.1"/>
    </source>
</evidence>
<reference evidence="3 7" key="2">
    <citation type="submission" date="2019-07" db="EMBL/GenBank/DDBJ databases">
        <title>Whole genome shotgun sequence of Clostridium butyricum NBRC 3858.</title>
        <authorList>
            <person name="Hosoyama A."/>
            <person name="Uohara A."/>
            <person name="Ohji S."/>
            <person name="Ichikawa N."/>
        </authorList>
    </citation>
    <scope>NUCLEOTIDE SEQUENCE [LARGE SCALE GENOMIC DNA]</scope>
    <source>
        <strain evidence="3 7">NBRC 3858</strain>
    </source>
</reference>